<evidence type="ECO:0000256" key="2">
    <source>
        <dbReference type="ARBA" id="ARBA00004370"/>
    </source>
</evidence>
<evidence type="ECO:0000256" key="8">
    <source>
        <dbReference type="ARBA" id="ARBA00023002"/>
    </source>
</evidence>
<evidence type="ECO:0008006" key="16">
    <source>
        <dbReference type="Google" id="ProtNLM"/>
    </source>
</evidence>
<dbReference type="AlphaFoldDB" id="A0A1Y2LYA5"/>
<dbReference type="OMA" id="MIADRWI"/>
<dbReference type="STRING" id="105696.A0A1Y2LYA5"/>
<keyword evidence="8" id="KW-0560">Oxidoreductase</keyword>
<comment type="subcellular location">
    <subcellularLocation>
        <location evidence="2">Membrane</location>
    </subcellularLocation>
</comment>
<name>A0A1Y2LYA5_EPING</name>
<keyword evidence="10" id="KW-0503">Monooxygenase</keyword>
<evidence type="ECO:0000313" key="14">
    <source>
        <dbReference type="EMBL" id="OSS48875.1"/>
    </source>
</evidence>
<evidence type="ECO:0000256" key="10">
    <source>
        <dbReference type="ARBA" id="ARBA00023033"/>
    </source>
</evidence>
<dbReference type="Gene3D" id="1.10.630.10">
    <property type="entry name" value="Cytochrome P450"/>
    <property type="match status" value="1"/>
</dbReference>
<dbReference type="InterPro" id="IPR050121">
    <property type="entry name" value="Cytochrome_P450_monoxygenase"/>
</dbReference>
<comment type="similarity">
    <text evidence="3">Belongs to the cytochrome P450 family.</text>
</comment>
<keyword evidence="7 13" id="KW-1133">Transmembrane helix</keyword>
<evidence type="ECO:0000256" key="7">
    <source>
        <dbReference type="ARBA" id="ARBA00022989"/>
    </source>
</evidence>
<dbReference type="GO" id="GO:0005506">
    <property type="term" value="F:iron ion binding"/>
    <property type="evidence" value="ECO:0007669"/>
    <property type="project" value="InterPro"/>
</dbReference>
<keyword evidence="15" id="KW-1185">Reference proteome</keyword>
<dbReference type="InParanoid" id="A0A1Y2LYA5"/>
<dbReference type="CDD" id="cd11061">
    <property type="entry name" value="CYP67-like"/>
    <property type="match status" value="1"/>
</dbReference>
<evidence type="ECO:0000256" key="9">
    <source>
        <dbReference type="ARBA" id="ARBA00023004"/>
    </source>
</evidence>
<evidence type="ECO:0000256" key="1">
    <source>
        <dbReference type="ARBA" id="ARBA00001971"/>
    </source>
</evidence>
<keyword evidence="4 12" id="KW-0349">Heme</keyword>
<dbReference type="Pfam" id="PF00067">
    <property type="entry name" value="p450"/>
    <property type="match status" value="1"/>
</dbReference>
<evidence type="ECO:0000256" key="11">
    <source>
        <dbReference type="ARBA" id="ARBA00023136"/>
    </source>
</evidence>
<dbReference type="InterPro" id="IPR001128">
    <property type="entry name" value="Cyt_P450"/>
</dbReference>
<dbReference type="InterPro" id="IPR036396">
    <property type="entry name" value="Cyt_P450_sf"/>
</dbReference>
<feature type="binding site" description="axial binding residue" evidence="12">
    <location>
        <position position="472"/>
    </location>
    <ligand>
        <name>heme</name>
        <dbReference type="ChEBI" id="CHEBI:30413"/>
    </ligand>
    <ligandPart>
        <name>Fe</name>
        <dbReference type="ChEBI" id="CHEBI:18248"/>
    </ligandPart>
</feature>
<reference evidence="14 15" key="1">
    <citation type="journal article" date="2017" name="Genome Announc.">
        <title>Genome sequence of the saprophytic ascomycete Epicoccum nigrum ICMP 19927 strain isolated from New Zealand.</title>
        <authorList>
            <person name="Fokin M."/>
            <person name="Fleetwood D."/>
            <person name="Weir B.S."/>
            <person name="Villas-Boas S.G."/>
        </authorList>
    </citation>
    <scope>NUCLEOTIDE SEQUENCE [LARGE SCALE GENOMIC DNA]</scope>
    <source>
        <strain evidence="14 15">ICMP 19927</strain>
    </source>
</reference>
<evidence type="ECO:0000256" key="12">
    <source>
        <dbReference type="PIRSR" id="PIRSR602401-1"/>
    </source>
</evidence>
<evidence type="ECO:0000256" key="3">
    <source>
        <dbReference type="ARBA" id="ARBA00010617"/>
    </source>
</evidence>
<proteinExistence type="inferred from homology"/>
<evidence type="ECO:0000256" key="5">
    <source>
        <dbReference type="ARBA" id="ARBA00022692"/>
    </source>
</evidence>
<dbReference type="InterPro" id="IPR002401">
    <property type="entry name" value="Cyt_P450_E_grp-I"/>
</dbReference>
<feature type="transmembrane region" description="Helical" evidence="13">
    <location>
        <begin position="32"/>
        <end position="52"/>
    </location>
</feature>
<dbReference type="GO" id="GO:0020037">
    <property type="term" value="F:heme binding"/>
    <property type="evidence" value="ECO:0007669"/>
    <property type="project" value="InterPro"/>
</dbReference>
<keyword evidence="11 13" id="KW-0472">Membrane</keyword>
<sequence>MTRMLLALVYCTGVLSHILLFKRSEWDRHSPKLILTYISFNIFTFFAFFSTSNHSVSNCLFETFLIDCGLTGGIFSSMIAYRFILHPLVAFPGPFAAQISSAWAFREQWPNLKLYMKLRDLHDQYGDFVRIRPRELSIRCADAVNDIHGPRNRIRKGEFYDQIHPAHSLQFNRDYNKHKHQRRFWDKAFQPRALQEYTPRVIKHYKSLMGIFTEDATVDAPIDVTRLLMDLFFDVISDLTLGESFRSLETRQRNPVVREFLARQKIVGFALLNMWVLHLLRSIRSPRKHTWYANALSKRKQMKNISPDLYTYLSQSETFEVDGIHEAQLAIIAGADTNAITVSNICYLLCQHPDYQQQLFEEISNLPVHEDVVDDHLLIDRPCLSSIINETLRLYPPVPGGLQRLTPPEGAIIAGRYIPGNIVVSTPTFALQRDPRSFVRPDEFVPERWTSQPDLIVRRDAFVPFSYSAYSCAGKPLAMMQLRMVVAMIIRKFELSFAPDQQEVYQRYLQDQADCFTLHLHPLPLILKKRVSKG</sequence>
<dbReference type="PANTHER" id="PTHR24305:SF112">
    <property type="entry name" value="L-ORNITHINE-N5-MONOOXYGENASE (EUROFUNG)"/>
    <property type="match status" value="1"/>
</dbReference>
<evidence type="ECO:0000256" key="13">
    <source>
        <dbReference type="SAM" id="Phobius"/>
    </source>
</evidence>
<gene>
    <name evidence="14" type="ORF">B5807_07037</name>
</gene>
<keyword evidence="5 13" id="KW-0812">Transmembrane</keyword>
<comment type="cofactor">
    <cofactor evidence="1 12">
        <name>heme</name>
        <dbReference type="ChEBI" id="CHEBI:30413"/>
    </cofactor>
</comment>
<dbReference type="GO" id="GO:0004497">
    <property type="term" value="F:monooxygenase activity"/>
    <property type="evidence" value="ECO:0007669"/>
    <property type="project" value="UniProtKB-KW"/>
</dbReference>
<evidence type="ECO:0000256" key="4">
    <source>
        <dbReference type="ARBA" id="ARBA00022617"/>
    </source>
</evidence>
<keyword evidence="9 12" id="KW-0408">Iron</keyword>
<dbReference type="EMBL" id="KZ107845">
    <property type="protein sequence ID" value="OSS48875.1"/>
    <property type="molecule type" value="Genomic_DNA"/>
</dbReference>
<keyword evidence="6 12" id="KW-0479">Metal-binding</keyword>
<dbReference type="GO" id="GO:0016020">
    <property type="term" value="C:membrane"/>
    <property type="evidence" value="ECO:0007669"/>
    <property type="project" value="UniProtKB-SubCell"/>
</dbReference>
<dbReference type="GO" id="GO:0016705">
    <property type="term" value="F:oxidoreductase activity, acting on paired donors, with incorporation or reduction of molecular oxygen"/>
    <property type="evidence" value="ECO:0007669"/>
    <property type="project" value="InterPro"/>
</dbReference>
<evidence type="ECO:0000256" key="6">
    <source>
        <dbReference type="ARBA" id="ARBA00022723"/>
    </source>
</evidence>
<dbReference type="PRINTS" id="PR00385">
    <property type="entry name" value="P450"/>
</dbReference>
<dbReference type="Proteomes" id="UP000193240">
    <property type="component" value="Unassembled WGS sequence"/>
</dbReference>
<protein>
    <recommendedName>
        <fullName evidence="16">Cytochrome P450</fullName>
    </recommendedName>
</protein>
<organism evidence="14 15">
    <name type="scientific">Epicoccum nigrum</name>
    <name type="common">Soil fungus</name>
    <name type="synonym">Epicoccum purpurascens</name>
    <dbReference type="NCBI Taxonomy" id="105696"/>
    <lineage>
        <taxon>Eukaryota</taxon>
        <taxon>Fungi</taxon>
        <taxon>Dikarya</taxon>
        <taxon>Ascomycota</taxon>
        <taxon>Pezizomycotina</taxon>
        <taxon>Dothideomycetes</taxon>
        <taxon>Pleosporomycetidae</taxon>
        <taxon>Pleosporales</taxon>
        <taxon>Pleosporineae</taxon>
        <taxon>Didymellaceae</taxon>
        <taxon>Epicoccum</taxon>
    </lineage>
</organism>
<accession>A0A1Y2LYA5</accession>
<dbReference type="PRINTS" id="PR00463">
    <property type="entry name" value="EP450I"/>
</dbReference>
<evidence type="ECO:0000313" key="15">
    <source>
        <dbReference type="Proteomes" id="UP000193240"/>
    </source>
</evidence>
<dbReference type="PANTHER" id="PTHR24305">
    <property type="entry name" value="CYTOCHROME P450"/>
    <property type="match status" value="1"/>
</dbReference>
<dbReference type="SUPFAM" id="SSF48264">
    <property type="entry name" value="Cytochrome P450"/>
    <property type="match status" value="1"/>
</dbReference>